<accession>A0A2A4JI49</accession>
<organism evidence="1">
    <name type="scientific">Heliothis virescens</name>
    <name type="common">Tobacco budworm moth</name>
    <dbReference type="NCBI Taxonomy" id="7102"/>
    <lineage>
        <taxon>Eukaryota</taxon>
        <taxon>Metazoa</taxon>
        <taxon>Ecdysozoa</taxon>
        <taxon>Arthropoda</taxon>
        <taxon>Hexapoda</taxon>
        <taxon>Insecta</taxon>
        <taxon>Pterygota</taxon>
        <taxon>Neoptera</taxon>
        <taxon>Endopterygota</taxon>
        <taxon>Lepidoptera</taxon>
        <taxon>Glossata</taxon>
        <taxon>Ditrysia</taxon>
        <taxon>Noctuoidea</taxon>
        <taxon>Noctuidae</taxon>
        <taxon>Heliothinae</taxon>
        <taxon>Heliothis</taxon>
    </lineage>
</organism>
<protein>
    <submittedName>
        <fullName evidence="1">Uncharacterized protein</fullName>
    </submittedName>
</protein>
<dbReference type="EMBL" id="NWSH01001314">
    <property type="protein sequence ID" value="PCG71737.1"/>
    <property type="molecule type" value="Genomic_DNA"/>
</dbReference>
<comment type="caution">
    <text evidence="1">The sequence shown here is derived from an EMBL/GenBank/DDBJ whole genome shotgun (WGS) entry which is preliminary data.</text>
</comment>
<evidence type="ECO:0000313" key="1">
    <source>
        <dbReference type="EMBL" id="PCG71737.1"/>
    </source>
</evidence>
<name>A0A2A4JI49_HELVI</name>
<proteinExistence type="predicted"/>
<reference evidence="1" key="1">
    <citation type="submission" date="2017-09" db="EMBL/GenBank/DDBJ databases">
        <title>Contemporary evolution of a Lepidopteran species, Heliothis virescens, in response to modern agricultural practices.</title>
        <authorList>
            <person name="Fritz M.L."/>
            <person name="Deyonke A.M."/>
            <person name="Papanicolaou A."/>
            <person name="Micinski S."/>
            <person name="Westbrook J."/>
            <person name="Gould F."/>
        </authorList>
    </citation>
    <scope>NUCLEOTIDE SEQUENCE [LARGE SCALE GENOMIC DNA]</scope>
    <source>
        <strain evidence="1">HvINT-</strain>
        <tissue evidence="1">Whole body</tissue>
    </source>
</reference>
<dbReference type="AlphaFoldDB" id="A0A2A4JI49"/>
<sequence length="477" mass="54038">MRCDPEKCSKKPVTHVHENSSAMCCLCDLYHMILRASQAASNAIETMLCLSLETLREGKMQYIPLGRMRCDPEKCSKKPVTHVHENSSAMCCLCDLYHMILRASQAASNAIETMLCLSLETLREGKMQTVWFYNEGCHDRGYRLYLFNFAGDAKDIGKEEVDKVIEDEITQKLSDDLLQSLERKFQVDLQKSVDMVLMKIKLLLKNGTLHIQDRLGELQDMLDVIKGHGEKELDTCLQNKQNETSALAEKALHQMVVCGYALIGHDPAQAVHSVLALKNMIRMGIKPIYEQKNEVYGLLKVCGHDHDTLKKVIKCVISKSPIIKSAMMDVTGKLIDGVVGLTKLMAHGAMHEACLIEVIRNIEDEAFTLVEDVRVCVYTNNTFTQDLKDYIKENNATVLDIPRKVKDKKTETLEKPEKIAKPEKEEDVKHMKDLIRRMLSENKVQDIDSAFKTKLAKLQQDLAVVDANEIVKKDKVD</sequence>
<gene>
    <name evidence="1" type="ORF">B5V51_1558</name>
</gene>